<feature type="domain" description="PKD" evidence="1">
    <location>
        <begin position="334"/>
        <end position="376"/>
    </location>
</feature>
<evidence type="ECO:0000313" key="2">
    <source>
        <dbReference type="EMBL" id="MDA3616259.1"/>
    </source>
</evidence>
<organism evidence="2 3">
    <name type="scientific">Polluticaenibacter yanchengensis</name>
    <dbReference type="NCBI Taxonomy" id="3014562"/>
    <lineage>
        <taxon>Bacteria</taxon>
        <taxon>Pseudomonadati</taxon>
        <taxon>Bacteroidota</taxon>
        <taxon>Chitinophagia</taxon>
        <taxon>Chitinophagales</taxon>
        <taxon>Chitinophagaceae</taxon>
        <taxon>Polluticaenibacter</taxon>
    </lineage>
</organism>
<dbReference type="RefSeq" id="WP_407032589.1">
    <property type="nucleotide sequence ID" value="NZ_JAQGEF010000026.1"/>
</dbReference>
<accession>A0ABT4UNT0</accession>
<dbReference type="InterPro" id="IPR013783">
    <property type="entry name" value="Ig-like_fold"/>
</dbReference>
<protein>
    <submittedName>
        <fullName evidence="2">PKD domain-containing protein</fullName>
    </submittedName>
</protein>
<dbReference type="Proteomes" id="UP001210231">
    <property type="component" value="Unassembled WGS sequence"/>
</dbReference>
<dbReference type="Gene3D" id="2.60.40.10">
    <property type="entry name" value="Immunoglobulins"/>
    <property type="match status" value="2"/>
</dbReference>
<dbReference type="InterPro" id="IPR000601">
    <property type="entry name" value="PKD_dom"/>
</dbReference>
<dbReference type="NCBIfam" id="TIGR04131">
    <property type="entry name" value="Bac_Flav_CTERM"/>
    <property type="match status" value="1"/>
</dbReference>
<reference evidence="2 3" key="1">
    <citation type="submission" date="2022-12" db="EMBL/GenBank/DDBJ databases">
        <title>Chitinophagaceae gen. sp. nov., a new member of the family Chitinophagaceae, isolated from soil in a chemical factory.</title>
        <authorList>
            <person name="Ke Z."/>
        </authorList>
    </citation>
    <scope>NUCLEOTIDE SEQUENCE [LARGE SCALE GENOMIC DNA]</scope>
    <source>
        <strain evidence="2 3">LY-5</strain>
    </source>
</reference>
<dbReference type="Pfam" id="PF13585">
    <property type="entry name" value="CHU_C"/>
    <property type="match status" value="1"/>
</dbReference>
<dbReference type="InterPro" id="IPR026341">
    <property type="entry name" value="T9SS_type_B"/>
</dbReference>
<keyword evidence="3" id="KW-1185">Reference proteome</keyword>
<dbReference type="InterPro" id="IPR022409">
    <property type="entry name" value="PKD/Chitinase_dom"/>
</dbReference>
<feature type="domain" description="PKD" evidence="1">
    <location>
        <begin position="421"/>
        <end position="475"/>
    </location>
</feature>
<gene>
    <name evidence="2" type="ORF">O3P16_15690</name>
</gene>
<evidence type="ECO:0000313" key="3">
    <source>
        <dbReference type="Proteomes" id="UP001210231"/>
    </source>
</evidence>
<dbReference type="PROSITE" id="PS50093">
    <property type="entry name" value="PKD"/>
    <property type="match status" value="2"/>
</dbReference>
<dbReference type="SUPFAM" id="SSF49299">
    <property type="entry name" value="PKD domain"/>
    <property type="match status" value="2"/>
</dbReference>
<comment type="caution">
    <text evidence="2">The sequence shown here is derived from an EMBL/GenBank/DDBJ whole genome shotgun (WGS) entry which is preliminary data.</text>
</comment>
<sequence length="887" mass="97665">MIKKITIWIIVVLCFSLLSIEKSFAGHIAGGEVYYSWARKGSNANNDVYKVTLRLFRDCAAQGDRLAEMPTQVTLAIFNNGNRQLIESRMVQGGNLKVLSLIDPSKCIINAQPVCYQVREFTYEVELSRNVAGYTIAFQTCCRSNDITNVVKQFIPGGASTMAEGATYVANIPGTATVPLEETNSSPVFSLRDTVLICSERSIYLTFGATDPDKDSLSYTFCGAFDRGNATAADDGYVSTAPPYNQVSYTSGFSGTSPLGSRVTINPTTGVISGVAPRSGVYVVNVCVNEWRNGKIISTHRKDFSVKVTACDIADADLPITMKSCDDYTVKFENNSNSPLINSYYWSFGDNNFSTDANPSHTYANAGTYNVQLIINRGEECTDTAKSVLNVFPGLKSDFNVDMSCFRLPIQFNATSTTRYGGISSYKWNFSNNSSQTVTTRNPTQKFDSPGDYTVTLITVNDKGCEDTMTKVVTVLEEPLLNLKFTDTLICTADSIRMFAEGDGDITWSPNYNIDNIKIPNPTVWPKQNTTYSVTLFKNGCTTTKQVLIRTTNQVDLFAGNDTTICLTDSITFRPVSNGLIYEWLPAADFSDHTQRNATAGPKLTVNDYRVRAWVGTCSAIDNITVRTVPYPKVFAGNDTTICFGDTASLNGTTDGSIYKWTPVGLLSSPTDLSTKAFPLSTQSFVLTVTDTKGCPKPVSDTVIVNVREKLNTFAGNDTNVVITQPVQLFATGLNAVTYKWEPVTYLSDANIQNPVFTINGLSSLDNNKFTYKVTAYTPEGCWESDEMVITVYVTKPSIFIPNAFTPNNDGKNETFKPVLAGIRQLLHFRIYNRYGEVVFETNKPDYGWNGMYKGNPQPSNAYVYHVSCIDYTGKVIEESGSFSLIR</sequence>
<dbReference type="Pfam" id="PF18911">
    <property type="entry name" value="PKD_4"/>
    <property type="match status" value="2"/>
</dbReference>
<dbReference type="EMBL" id="JAQGEF010000026">
    <property type="protein sequence ID" value="MDA3616259.1"/>
    <property type="molecule type" value="Genomic_DNA"/>
</dbReference>
<dbReference type="CDD" id="cd00146">
    <property type="entry name" value="PKD"/>
    <property type="match status" value="2"/>
</dbReference>
<dbReference type="SMART" id="SM00089">
    <property type="entry name" value="PKD"/>
    <property type="match status" value="2"/>
</dbReference>
<name>A0ABT4UNT0_9BACT</name>
<proteinExistence type="predicted"/>
<dbReference type="InterPro" id="IPR035986">
    <property type="entry name" value="PKD_dom_sf"/>
</dbReference>
<evidence type="ECO:0000259" key="1">
    <source>
        <dbReference type="PROSITE" id="PS50093"/>
    </source>
</evidence>